<dbReference type="GO" id="GO:0005243">
    <property type="term" value="F:gap junction channel activity"/>
    <property type="evidence" value="ECO:0007669"/>
    <property type="project" value="TreeGrafter"/>
</dbReference>
<keyword evidence="10 12" id="KW-0472">Membrane</keyword>
<comment type="similarity">
    <text evidence="12">Belongs to the pannexin family.</text>
</comment>
<keyword evidence="15" id="KW-1185">Reference proteome</keyword>
<evidence type="ECO:0000256" key="5">
    <source>
        <dbReference type="ARBA" id="ARBA00022692"/>
    </source>
</evidence>
<comment type="subcellular location">
    <subcellularLocation>
        <location evidence="1">Cell junction</location>
        <location evidence="1">Gap junction</location>
    </subcellularLocation>
    <subcellularLocation>
        <location evidence="2 12">Cell membrane</location>
        <topology evidence="2 12">Multi-pass membrane protein</topology>
    </subcellularLocation>
</comment>
<keyword evidence="3 12" id="KW-0813">Transport</keyword>
<comment type="function">
    <text evidence="12">Structural component of the gap junctions.</text>
</comment>
<evidence type="ECO:0000256" key="9">
    <source>
        <dbReference type="ARBA" id="ARBA00023065"/>
    </source>
</evidence>
<organism evidence="13">
    <name type="scientific">Sarcoptes scabiei</name>
    <name type="common">Itch mite</name>
    <name type="synonym">Acarus scabiei</name>
    <dbReference type="NCBI Taxonomy" id="52283"/>
    <lineage>
        <taxon>Eukaryota</taxon>
        <taxon>Metazoa</taxon>
        <taxon>Ecdysozoa</taxon>
        <taxon>Arthropoda</taxon>
        <taxon>Chelicerata</taxon>
        <taxon>Arachnida</taxon>
        <taxon>Acari</taxon>
        <taxon>Acariformes</taxon>
        <taxon>Sarcoptiformes</taxon>
        <taxon>Astigmata</taxon>
        <taxon>Psoroptidia</taxon>
        <taxon>Sarcoptoidea</taxon>
        <taxon>Sarcoptidae</taxon>
        <taxon>Sarcoptinae</taxon>
        <taxon>Sarcoptes</taxon>
    </lineage>
</organism>
<reference evidence="15" key="1">
    <citation type="journal article" date="2020" name="PLoS Negl. Trop. Dis.">
        <title>High-quality nuclear genome for Sarcoptes scabiei-A critical resource for a neglected parasite.</title>
        <authorList>
            <person name="Korhonen P.K."/>
            <person name="Gasser R.B."/>
            <person name="Ma G."/>
            <person name="Wang T."/>
            <person name="Stroehlein A.J."/>
            <person name="Young N.D."/>
            <person name="Ang C.S."/>
            <person name="Fernando D.D."/>
            <person name="Lu H.C."/>
            <person name="Taylor S."/>
            <person name="Reynolds S.L."/>
            <person name="Mofiz E."/>
            <person name="Najaraj S.H."/>
            <person name="Gowda H."/>
            <person name="Madugundu A."/>
            <person name="Renuse S."/>
            <person name="Holt D."/>
            <person name="Pandey A."/>
            <person name="Papenfuss A.T."/>
            <person name="Fischer K."/>
        </authorList>
    </citation>
    <scope>NUCLEOTIDE SEQUENCE [LARGE SCALE GENOMIC DNA]</scope>
</reference>
<gene>
    <name evidence="12" type="primary">inx</name>
    <name evidence="13" type="ORF">SSS_7385</name>
</gene>
<dbReference type="EMBL" id="WVUK01000054">
    <property type="protein sequence ID" value="KAF7493961.1"/>
    <property type="molecule type" value="Genomic_DNA"/>
</dbReference>
<evidence type="ECO:0000256" key="7">
    <source>
        <dbReference type="ARBA" id="ARBA00022949"/>
    </source>
</evidence>
<evidence type="ECO:0000313" key="14">
    <source>
        <dbReference type="EnsemblMetazoa" id="KAF7493961.1"/>
    </source>
</evidence>
<dbReference type="PANTHER" id="PTHR11893">
    <property type="entry name" value="INNEXIN"/>
    <property type="match status" value="1"/>
</dbReference>
<evidence type="ECO:0000256" key="12">
    <source>
        <dbReference type="RuleBase" id="RU010713"/>
    </source>
</evidence>
<name>A0A834RC67_SARSC</name>
<keyword evidence="9 12" id="KW-0406">Ion transport</keyword>
<dbReference type="Pfam" id="PF00876">
    <property type="entry name" value="Innexin"/>
    <property type="match status" value="1"/>
</dbReference>
<keyword evidence="7" id="KW-0965">Cell junction</keyword>
<dbReference type="Proteomes" id="UP000070412">
    <property type="component" value="Unassembled WGS sequence"/>
</dbReference>
<dbReference type="GO" id="GO:0005921">
    <property type="term" value="C:gap junction"/>
    <property type="evidence" value="ECO:0007669"/>
    <property type="project" value="UniProtKB-SubCell"/>
</dbReference>
<evidence type="ECO:0000256" key="10">
    <source>
        <dbReference type="ARBA" id="ARBA00023136"/>
    </source>
</evidence>
<keyword evidence="5 12" id="KW-0812">Transmembrane</keyword>
<dbReference type="PRINTS" id="PR01262">
    <property type="entry name" value="INNEXIN"/>
</dbReference>
<dbReference type="AlphaFoldDB" id="A0A834RC67"/>
<dbReference type="OMA" id="TIPNRLG"/>
<evidence type="ECO:0000256" key="2">
    <source>
        <dbReference type="ARBA" id="ARBA00004651"/>
    </source>
</evidence>
<proteinExistence type="inferred from homology"/>
<dbReference type="PANTHER" id="PTHR11893:SF36">
    <property type="entry name" value="INNEXIN-5"/>
    <property type="match status" value="1"/>
</dbReference>
<reference evidence="14" key="3">
    <citation type="submission" date="2022-06" db="UniProtKB">
        <authorList>
            <consortium name="EnsemblMetazoa"/>
        </authorList>
    </citation>
    <scope>IDENTIFICATION</scope>
</reference>
<dbReference type="OrthoDB" id="5867527at2759"/>
<evidence type="ECO:0000313" key="15">
    <source>
        <dbReference type="Proteomes" id="UP000070412"/>
    </source>
</evidence>
<evidence type="ECO:0000256" key="4">
    <source>
        <dbReference type="ARBA" id="ARBA00022475"/>
    </source>
</evidence>
<feature type="transmembrane region" description="Helical" evidence="12">
    <location>
        <begin position="113"/>
        <end position="135"/>
    </location>
</feature>
<comment type="caution">
    <text evidence="12">Lacks conserved residue(s) required for the propagation of feature annotation.</text>
</comment>
<keyword evidence="11 12" id="KW-0407">Ion channel</keyword>
<dbReference type="GO" id="GO:0005886">
    <property type="term" value="C:plasma membrane"/>
    <property type="evidence" value="ECO:0007669"/>
    <property type="project" value="UniProtKB-SubCell"/>
</dbReference>
<keyword evidence="4" id="KW-1003">Cell membrane</keyword>
<dbReference type="GO" id="GO:0034220">
    <property type="term" value="P:monoatomic ion transmembrane transport"/>
    <property type="evidence" value="ECO:0007669"/>
    <property type="project" value="UniProtKB-KW"/>
</dbReference>
<dbReference type="PROSITE" id="PS51013">
    <property type="entry name" value="PANNEXIN"/>
    <property type="match status" value="1"/>
</dbReference>
<feature type="transmembrane region" description="Helical" evidence="12">
    <location>
        <begin position="185"/>
        <end position="205"/>
    </location>
</feature>
<feature type="transmembrane region" description="Helical" evidence="12">
    <location>
        <begin position="279"/>
        <end position="303"/>
    </location>
</feature>
<protein>
    <recommendedName>
        <fullName evidence="12">Innexin</fullName>
    </recommendedName>
</protein>
<evidence type="ECO:0000313" key="13">
    <source>
        <dbReference type="EMBL" id="KAF7493961.1"/>
    </source>
</evidence>
<dbReference type="EnsemblMetazoa" id="SSS_7385s_mrna">
    <property type="protein sequence ID" value="KAF7493961.1"/>
    <property type="gene ID" value="SSS_7385"/>
</dbReference>
<evidence type="ECO:0000256" key="6">
    <source>
        <dbReference type="ARBA" id="ARBA00022868"/>
    </source>
</evidence>
<accession>A0A834RC67</accession>
<evidence type="ECO:0000256" key="3">
    <source>
        <dbReference type="ARBA" id="ARBA00022448"/>
    </source>
</evidence>
<evidence type="ECO:0000256" key="11">
    <source>
        <dbReference type="ARBA" id="ARBA00023303"/>
    </source>
</evidence>
<keyword evidence="6" id="KW-0303">Gap junction</keyword>
<dbReference type="InterPro" id="IPR000990">
    <property type="entry name" value="Innexin"/>
</dbReference>
<keyword evidence="8 12" id="KW-1133">Transmembrane helix</keyword>
<evidence type="ECO:0000256" key="1">
    <source>
        <dbReference type="ARBA" id="ARBA00004610"/>
    </source>
</evidence>
<evidence type="ECO:0000256" key="8">
    <source>
        <dbReference type="ARBA" id="ARBA00022989"/>
    </source>
</evidence>
<sequence>MILLETFASLKQFFASPKSNVDNAIYKLHYRVTVGLLYGCCALVSLSQFIGQPIHCVANSDTKPYSEKFLNTFCWIQSTFSIESAWNKTIGTEIPYPGVDKTSPNEKRIFHAYYQWVAFVLFIQALFFNVPHLIWKNKEKGLIRNLAKNLNTDEYFDREIDRHQAIVDLFEYLNKSSETNHTTMFFWFVATEIMNFVNVLSQMILMDKFLSNQFISYGFEILSKSQEEWSTRIDPMVRLFPRVTKCTFRMYGESGDLERHDTICILPINIVNEKIYIVLWFWFFFLCFLSSLNLIYRLMIVILSNLRTYTIKRQCIHDDNLMKFERLHSIVSRMSLGKWFLLSLLIKNIDPINAIEILRLYEKHQLRCLEHEMTTRNGERYLQSKIDALESVNNENYPFDRAININHTDRNHYNGKNEK</sequence>
<reference evidence="13" key="2">
    <citation type="submission" date="2020-01" db="EMBL/GenBank/DDBJ databases">
        <authorList>
            <person name="Korhonen P.K.K."/>
            <person name="Guangxu M.G."/>
            <person name="Wang T.W."/>
            <person name="Stroehlein A.J.S."/>
            <person name="Young N.D."/>
            <person name="Ang C.-S.A."/>
            <person name="Fernando D.W.F."/>
            <person name="Lu H.L."/>
            <person name="Taylor S.T."/>
            <person name="Ehtesham M.E.M."/>
            <person name="Najaraj S.H.N."/>
            <person name="Harsha G.H.G."/>
            <person name="Madugundu A.M."/>
            <person name="Renuse S.R."/>
            <person name="Holt D.H."/>
            <person name="Pandey A.P."/>
            <person name="Papenfuss A.P."/>
            <person name="Gasser R.B.G."/>
            <person name="Fischer K.F."/>
        </authorList>
    </citation>
    <scope>NUCLEOTIDE SEQUENCE</scope>
    <source>
        <strain evidence="13">SSS_KF_BRIS2020</strain>
    </source>
</reference>